<dbReference type="RefSeq" id="WP_130285468.1">
    <property type="nucleotide sequence ID" value="NZ_SGXE01000001.1"/>
</dbReference>
<dbReference type="EMBL" id="SGXE01000001">
    <property type="protein sequence ID" value="RZS99643.1"/>
    <property type="molecule type" value="Genomic_DNA"/>
</dbReference>
<name>A0A4Q7PGJ0_9FLAO</name>
<dbReference type="GO" id="GO:0005737">
    <property type="term" value="C:cytoplasm"/>
    <property type="evidence" value="ECO:0007669"/>
    <property type="project" value="TreeGrafter"/>
</dbReference>
<dbReference type="InterPro" id="IPR036291">
    <property type="entry name" value="NAD(P)-bd_dom_sf"/>
</dbReference>
<evidence type="ECO:0000259" key="1">
    <source>
        <dbReference type="Pfam" id="PF01370"/>
    </source>
</evidence>
<gene>
    <name evidence="2" type="ORF">EV197_0866</name>
</gene>
<dbReference type="SUPFAM" id="SSF51735">
    <property type="entry name" value="NAD(P)-binding Rossmann-fold domains"/>
    <property type="match status" value="1"/>
</dbReference>
<reference evidence="2 3" key="1">
    <citation type="submission" date="2019-02" db="EMBL/GenBank/DDBJ databases">
        <title>Genomic Encyclopedia of Type Strains, Phase IV (KMG-IV): sequencing the most valuable type-strain genomes for metagenomic binning, comparative biology and taxonomic classification.</title>
        <authorList>
            <person name="Goeker M."/>
        </authorList>
    </citation>
    <scope>NUCLEOTIDE SEQUENCE [LARGE SCALE GENOMIC DNA]</scope>
    <source>
        <strain evidence="2 3">DSM 17196</strain>
    </source>
</reference>
<protein>
    <submittedName>
        <fullName evidence="2">Nucleoside-diphosphate-sugar epimerase</fullName>
    </submittedName>
</protein>
<keyword evidence="3" id="KW-1185">Reference proteome</keyword>
<dbReference type="InterPro" id="IPR051783">
    <property type="entry name" value="NAD(P)-dependent_oxidoreduct"/>
</dbReference>
<dbReference type="InterPro" id="IPR001509">
    <property type="entry name" value="Epimerase_deHydtase"/>
</dbReference>
<evidence type="ECO:0000313" key="3">
    <source>
        <dbReference type="Proteomes" id="UP000292262"/>
    </source>
</evidence>
<dbReference type="Gene3D" id="3.40.50.720">
    <property type="entry name" value="NAD(P)-binding Rossmann-like Domain"/>
    <property type="match status" value="1"/>
</dbReference>
<dbReference type="Pfam" id="PF01370">
    <property type="entry name" value="Epimerase"/>
    <property type="match status" value="1"/>
</dbReference>
<accession>A0A4Q7PGJ0</accession>
<dbReference type="OrthoDB" id="596910at2"/>
<dbReference type="AlphaFoldDB" id="A0A4Q7PGJ0"/>
<dbReference type="PANTHER" id="PTHR48079">
    <property type="entry name" value="PROTEIN YEEZ"/>
    <property type="match status" value="1"/>
</dbReference>
<comment type="caution">
    <text evidence="2">The sequence shown here is derived from an EMBL/GenBank/DDBJ whole genome shotgun (WGS) entry which is preliminary data.</text>
</comment>
<evidence type="ECO:0000313" key="2">
    <source>
        <dbReference type="EMBL" id="RZS99643.1"/>
    </source>
</evidence>
<proteinExistence type="predicted"/>
<dbReference type="Proteomes" id="UP000292262">
    <property type="component" value="Unassembled WGS sequence"/>
</dbReference>
<dbReference type="PANTHER" id="PTHR48079:SF6">
    <property type="entry name" value="NAD(P)-BINDING DOMAIN-CONTAINING PROTEIN-RELATED"/>
    <property type="match status" value="1"/>
</dbReference>
<feature type="domain" description="NAD-dependent epimerase/dehydratase" evidence="1">
    <location>
        <begin position="2"/>
        <end position="200"/>
    </location>
</feature>
<sequence length="337" mass="37732">MILVTGATGLVGSHLVLHLIQKEDRIRALYRSEPKRDQAIKLIKDFLKDEEIGLLNKVQWFKGDFTNIPNLTEALQGITEVYHCAAKISFNPARYKLLRKVNIEGTANIVNLCIVNKVKKFCHVSSIAALGEDHNTSIITEAAEWNPESTNSVYAITKYGAEMEVWRGTQEGLDAVIVNPGIIIGPGFFNGGSGVIFKRIYKGLSYYTPGITGYVGVHDVVKSMYGLMKSDLKNNRYILVAENMSFKDSFSFIANALGKKAPTKKASKNLMTFAMYAEWLLHLVFRSKRTIFKASIKSAFSQSNYSSAKIEKDLNFEFEPIQKSITTTASYFLTEYS</sequence>
<organism evidence="2 3">
    <name type="scientific">Aquimarina brevivitae</name>
    <dbReference type="NCBI Taxonomy" id="323412"/>
    <lineage>
        <taxon>Bacteria</taxon>
        <taxon>Pseudomonadati</taxon>
        <taxon>Bacteroidota</taxon>
        <taxon>Flavobacteriia</taxon>
        <taxon>Flavobacteriales</taxon>
        <taxon>Flavobacteriaceae</taxon>
        <taxon>Aquimarina</taxon>
    </lineage>
</organism>
<dbReference type="GO" id="GO:0004029">
    <property type="term" value="F:aldehyde dehydrogenase (NAD+) activity"/>
    <property type="evidence" value="ECO:0007669"/>
    <property type="project" value="TreeGrafter"/>
</dbReference>